<evidence type="ECO:0000313" key="3">
    <source>
        <dbReference type="Proteomes" id="UP001598201"/>
    </source>
</evidence>
<keyword evidence="3" id="KW-1185">Reference proteome</keyword>
<dbReference type="Proteomes" id="UP001598201">
    <property type="component" value="Unassembled WGS sequence"/>
</dbReference>
<evidence type="ECO:0000259" key="1">
    <source>
        <dbReference type="Pfam" id="PF12728"/>
    </source>
</evidence>
<dbReference type="Pfam" id="PF12728">
    <property type="entry name" value="HTH_17"/>
    <property type="match status" value="1"/>
</dbReference>
<feature type="domain" description="Helix-turn-helix" evidence="1">
    <location>
        <begin position="84"/>
        <end position="132"/>
    </location>
</feature>
<sequence>MNLSTQEKFVLPGQEEIDIAIRSQIALAQHLVTKFETQKISIQDAQDIAHQIELPTSALRLLLSILGELATGNAVQVVPVHAELTTQEAANILNVSRPHLVKLLEDGALPFHKTGRHRRVLFADLMQYKEQRYQESMQAMQELTDLRQELDLENDTYTLSRHS</sequence>
<name>A0ABW6CGR5_RAHSY</name>
<evidence type="ECO:0000313" key="2">
    <source>
        <dbReference type="EMBL" id="MFD3227263.1"/>
    </source>
</evidence>
<accession>A0ABW6CGR5</accession>
<dbReference type="InterPro" id="IPR009061">
    <property type="entry name" value="DNA-bd_dom_put_sf"/>
</dbReference>
<dbReference type="InterPro" id="IPR010093">
    <property type="entry name" value="SinI_DNA-bd"/>
</dbReference>
<dbReference type="SUPFAM" id="SSF46955">
    <property type="entry name" value="Putative DNA-binding domain"/>
    <property type="match status" value="1"/>
</dbReference>
<organism evidence="2 3">
    <name type="scientific">Rahnella sp. (strain Y9602)</name>
    <dbReference type="NCBI Taxonomy" id="2703885"/>
    <lineage>
        <taxon>Bacteria</taxon>
        <taxon>Pseudomonadati</taxon>
        <taxon>Pseudomonadota</taxon>
        <taxon>Gammaproteobacteria</taxon>
        <taxon>Enterobacterales</taxon>
        <taxon>Yersiniaceae</taxon>
        <taxon>Rahnella</taxon>
    </lineage>
</organism>
<proteinExistence type="predicted"/>
<reference evidence="2 3" key="1">
    <citation type="submission" date="2024-09" db="EMBL/GenBank/DDBJ databases">
        <title>Genomes of Rahnella.</title>
        <authorList>
            <person name="Mnguni F.C."/>
            <person name="Shin G.Y."/>
            <person name="Coutinho T."/>
        </authorList>
    </citation>
    <scope>NUCLEOTIDE SEQUENCE [LARGE SCALE GENOMIC DNA]</scope>
    <source>
        <strain evidence="2 3">20WA0057</strain>
    </source>
</reference>
<dbReference type="InterPro" id="IPR041657">
    <property type="entry name" value="HTH_17"/>
</dbReference>
<gene>
    <name evidence="2" type="ORF">ACFPK4_27450</name>
</gene>
<dbReference type="NCBIfam" id="TIGR01764">
    <property type="entry name" value="excise"/>
    <property type="match status" value="1"/>
</dbReference>
<protein>
    <submittedName>
        <fullName evidence="2">Helix-turn-helix domain-containing protein</fullName>
    </submittedName>
</protein>
<comment type="caution">
    <text evidence="2">The sequence shown here is derived from an EMBL/GenBank/DDBJ whole genome shotgun (WGS) entry which is preliminary data.</text>
</comment>
<dbReference type="EMBL" id="JBHUCJ010000185">
    <property type="protein sequence ID" value="MFD3227263.1"/>
    <property type="molecule type" value="Genomic_DNA"/>
</dbReference>
<dbReference type="RefSeq" id="WP_379672516.1">
    <property type="nucleotide sequence ID" value="NZ_JBHUCJ010000185.1"/>
</dbReference>